<dbReference type="AlphaFoldDB" id="A0A1I7GBN6"/>
<feature type="chain" id="PRO_5011768577" description="Gliding motility-associated protein GldM C-terminal domain-containing protein" evidence="1">
    <location>
        <begin position="20"/>
        <end position="207"/>
    </location>
</feature>
<dbReference type="Proteomes" id="UP000199138">
    <property type="component" value="Unassembled WGS sequence"/>
</dbReference>
<protein>
    <recommendedName>
        <fullName evidence="4">Gliding motility-associated protein GldM C-terminal domain-containing protein</fullName>
    </recommendedName>
</protein>
<reference evidence="2 3" key="1">
    <citation type="submission" date="2016-10" db="EMBL/GenBank/DDBJ databases">
        <authorList>
            <person name="de Groot N.N."/>
        </authorList>
    </citation>
    <scope>NUCLEOTIDE SEQUENCE [LARGE SCALE GENOMIC DNA]</scope>
    <source>
        <strain evidence="2 3">CGMCC 1.12333</strain>
    </source>
</reference>
<proteinExistence type="predicted"/>
<accession>A0A1I7GBN6</accession>
<keyword evidence="1" id="KW-0732">Signal</keyword>
<dbReference type="EMBL" id="FPBK01000004">
    <property type="protein sequence ID" value="SFU45771.1"/>
    <property type="molecule type" value="Genomic_DNA"/>
</dbReference>
<dbReference type="RefSeq" id="WP_143106366.1">
    <property type="nucleotide sequence ID" value="NZ_FPBK01000004.1"/>
</dbReference>
<gene>
    <name evidence="2" type="ORF">SAMN05216480_10465</name>
</gene>
<feature type="signal peptide" evidence="1">
    <location>
        <begin position="1"/>
        <end position="19"/>
    </location>
</feature>
<keyword evidence="3" id="KW-1185">Reference proteome</keyword>
<evidence type="ECO:0000256" key="1">
    <source>
        <dbReference type="SAM" id="SignalP"/>
    </source>
</evidence>
<evidence type="ECO:0000313" key="2">
    <source>
        <dbReference type="EMBL" id="SFU45771.1"/>
    </source>
</evidence>
<evidence type="ECO:0008006" key="4">
    <source>
        <dbReference type="Google" id="ProtNLM"/>
    </source>
</evidence>
<organism evidence="2 3">
    <name type="scientific">Pustulibacterium marinum</name>
    <dbReference type="NCBI Taxonomy" id="1224947"/>
    <lineage>
        <taxon>Bacteria</taxon>
        <taxon>Pseudomonadati</taxon>
        <taxon>Bacteroidota</taxon>
        <taxon>Flavobacteriia</taxon>
        <taxon>Flavobacteriales</taxon>
        <taxon>Flavobacteriaceae</taxon>
        <taxon>Pustulibacterium</taxon>
    </lineage>
</organism>
<sequence length="207" mass="23499">MRYILICIVAMLVCSGMHAQDVLISIPTQKELICDIKNPLEVLAKHISRDSLYLYTNNGEITDFTIKPLREGASWISVNKITAKDTIELDKVYFRAVSIEKYLEPSLCNLGSNATLPKEHFKVCRIMAMVVGLDICVQLPIQQFRVIVIRENDVVFTMKVATVTEKETLKAKYDLLQSGDVVYFVDMVATANNEKEYHLNGMKVYVD</sequence>
<name>A0A1I7GBN6_9FLAO</name>
<evidence type="ECO:0000313" key="3">
    <source>
        <dbReference type="Proteomes" id="UP000199138"/>
    </source>
</evidence>